<keyword evidence="2" id="KW-0472">Membrane</keyword>
<dbReference type="EMBL" id="JANAFB010000039">
    <property type="protein sequence ID" value="MCP3426850.1"/>
    <property type="molecule type" value="Genomic_DNA"/>
</dbReference>
<feature type="transmembrane region" description="Helical" evidence="2">
    <location>
        <begin position="60"/>
        <end position="81"/>
    </location>
</feature>
<evidence type="ECO:0000256" key="2">
    <source>
        <dbReference type="SAM" id="Phobius"/>
    </source>
</evidence>
<accession>A0A9X2KJ91</accession>
<proteinExistence type="predicted"/>
<organism evidence="3 4">
    <name type="scientific">Rothia santali</name>
    <dbReference type="NCBI Taxonomy" id="2949643"/>
    <lineage>
        <taxon>Bacteria</taxon>
        <taxon>Bacillati</taxon>
        <taxon>Actinomycetota</taxon>
        <taxon>Actinomycetes</taxon>
        <taxon>Micrococcales</taxon>
        <taxon>Micrococcaceae</taxon>
        <taxon>Rothia</taxon>
    </lineage>
</organism>
<comment type="caution">
    <text evidence="3">The sequence shown here is derived from an EMBL/GenBank/DDBJ whole genome shotgun (WGS) entry which is preliminary data.</text>
</comment>
<name>A0A9X2KJ91_9MICC</name>
<evidence type="ECO:0000313" key="4">
    <source>
        <dbReference type="Proteomes" id="UP001139502"/>
    </source>
</evidence>
<gene>
    <name evidence="3" type="ORF">NBM05_12750</name>
</gene>
<sequence>MADIPRSESRAATPGLKNRYHSGQGHAAENIIVFVICMAALVGGFVLFGTWGMWDLALEPWMFALGLALSIGSFLVPLWVIRSKTASHSQHGKQLTLDS</sequence>
<keyword evidence="2" id="KW-1133">Transmembrane helix</keyword>
<evidence type="ECO:0000313" key="3">
    <source>
        <dbReference type="EMBL" id="MCP3426850.1"/>
    </source>
</evidence>
<reference evidence="3" key="1">
    <citation type="submission" date="2022-06" db="EMBL/GenBank/DDBJ databases">
        <title>Rothia sp. isolated from sandalwood seedling.</title>
        <authorList>
            <person name="Tuikhar N."/>
            <person name="Kirdat K."/>
            <person name="Thorat V."/>
            <person name="Swetha P."/>
            <person name="Padma S."/>
            <person name="Sundararaj R."/>
            <person name="Yadav A."/>
        </authorList>
    </citation>
    <scope>NUCLEOTIDE SEQUENCE</scope>
    <source>
        <strain evidence="3">AR01</strain>
    </source>
</reference>
<keyword evidence="2" id="KW-0812">Transmembrane</keyword>
<evidence type="ECO:0000256" key="1">
    <source>
        <dbReference type="SAM" id="MobiDB-lite"/>
    </source>
</evidence>
<dbReference type="AlphaFoldDB" id="A0A9X2KJ91"/>
<dbReference type="RefSeq" id="WP_254168121.1">
    <property type="nucleotide sequence ID" value="NZ_JANAFB010000039.1"/>
</dbReference>
<dbReference type="Proteomes" id="UP001139502">
    <property type="component" value="Unassembled WGS sequence"/>
</dbReference>
<feature type="region of interest" description="Disordered" evidence="1">
    <location>
        <begin position="1"/>
        <end position="22"/>
    </location>
</feature>
<keyword evidence="4" id="KW-1185">Reference proteome</keyword>
<protein>
    <submittedName>
        <fullName evidence="3">Uncharacterized protein</fullName>
    </submittedName>
</protein>
<feature type="transmembrane region" description="Helical" evidence="2">
    <location>
        <begin position="31"/>
        <end position="54"/>
    </location>
</feature>